<proteinExistence type="inferred from homology"/>
<keyword evidence="3 7" id="KW-0808">Transferase</keyword>
<organism evidence="7 8">
    <name type="scientific">Acanthosepion pharaonis</name>
    <name type="common">Pharaoh cuttlefish</name>
    <name type="synonym">Sepia pharaonis</name>
    <dbReference type="NCBI Taxonomy" id="158019"/>
    <lineage>
        <taxon>Eukaryota</taxon>
        <taxon>Metazoa</taxon>
        <taxon>Spiralia</taxon>
        <taxon>Lophotrochozoa</taxon>
        <taxon>Mollusca</taxon>
        <taxon>Cephalopoda</taxon>
        <taxon>Coleoidea</taxon>
        <taxon>Decapodiformes</taxon>
        <taxon>Sepiida</taxon>
        <taxon>Sepiina</taxon>
        <taxon>Sepiidae</taxon>
        <taxon>Acanthosepion</taxon>
    </lineage>
</organism>
<keyword evidence="5 7" id="KW-0012">Acyltransferase</keyword>
<keyword evidence="8" id="KW-1185">Reference proteome</keyword>
<comment type="caution">
    <text evidence="7">The sequence shown here is derived from an EMBL/GenBank/DDBJ whole genome shotgun (WGS) entry which is preliminary data.</text>
</comment>
<dbReference type="AlphaFoldDB" id="A0A812DC47"/>
<dbReference type="SUPFAM" id="SSF53383">
    <property type="entry name" value="PLP-dependent transferases"/>
    <property type="match status" value="1"/>
</dbReference>
<dbReference type="EC" id="2.3.1.50" evidence="7"/>
<evidence type="ECO:0000256" key="3">
    <source>
        <dbReference type="ARBA" id="ARBA00022679"/>
    </source>
</evidence>
<evidence type="ECO:0000256" key="4">
    <source>
        <dbReference type="ARBA" id="ARBA00022898"/>
    </source>
</evidence>
<dbReference type="InterPro" id="IPR015421">
    <property type="entry name" value="PyrdxlP-dep_Trfase_major"/>
</dbReference>
<evidence type="ECO:0000256" key="5">
    <source>
        <dbReference type="ARBA" id="ARBA00023315"/>
    </source>
</evidence>
<dbReference type="OrthoDB" id="3168162at2759"/>
<evidence type="ECO:0000256" key="1">
    <source>
        <dbReference type="ARBA" id="ARBA00001933"/>
    </source>
</evidence>
<dbReference type="InterPro" id="IPR050087">
    <property type="entry name" value="AON_synthase_class-II"/>
</dbReference>
<keyword evidence="6" id="KW-0812">Transmembrane</keyword>
<name>A0A812DC47_ACAPH</name>
<sequence>MDILQLLTQTVLETCVHRLLFESLLIILIVFLLFSKRSKKITLTEKEKIDLIKEYNPEPLVPKTSDNHPLLVRMEQKRASLKVGKYILINGQKCLNMATWNFLGLLGNKSMEAEANPKKAKCTRKYITVEAIYANIGDICPLPKIIRLRNKYKARIILDESISLGVLGKTGRGLTEHFGLTLDAVDIMSASLENSFASVGGISMGKSWIMWHQRMGSLGYAFSASQPPLCVATAIQAINILEQDTSLVEKCQNACIDCHVKLTGIDGLVLNGLSLSPVKHLRLAEPSDDRQENVDKLQKIVDFAQKEGIALTMANYLSNLEHILPEPSIRIAVNSSLLTEDIDKVASVIKQGTKEILFARYVFS</sequence>
<dbReference type="GO" id="GO:0004758">
    <property type="term" value="F:serine C-palmitoyltransferase activity"/>
    <property type="evidence" value="ECO:0007669"/>
    <property type="project" value="UniProtKB-EC"/>
</dbReference>
<dbReference type="GO" id="GO:0005783">
    <property type="term" value="C:endoplasmic reticulum"/>
    <property type="evidence" value="ECO:0007669"/>
    <property type="project" value="TreeGrafter"/>
</dbReference>
<dbReference type="GO" id="GO:0046513">
    <property type="term" value="P:ceramide biosynthetic process"/>
    <property type="evidence" value="ECO:0007669"/>
    <property type="project" value="TreeGrafter"/>
</dbReference>
<comment type="cofactor">
    <cofactor evidence="1">
        <name>pyridoxal 5'-phosphate</name>
        <dbReference type="ChEBI" id="CHEBI:597326"/>
    </cofactor>
</comment>
<dbReference type="GO" id="GO:0016020">
    <property type="term" value="C:membrane"/>
    <property type="evidence" value="ECO:0007669"/>
    <property type="project" value="GOC"/>
</dbReference>
<dbReference type="PANTHER" id="PTHR13693:SF2">
    <property type="entry name" value="SERINE PALMITOYLTRANSFERASE 1"/>
    <property type="match status" value="1"/>
</dbReference>
<accession>A0A812DC47</accession>
<keyword evidence="6" id="KW-0472">Membrane</keyword>
<dbReference type="InterPro" id="IPR015424">
    <property type="entry name" value="PyrdxlP-dep_Trfase"/>
</dbReference>
<evidence type="ECO:0000256" key="2">
    <source>
        <dbReference type="ARBA" id="ARBA00008392"/>
    </source>
</evidence>
<protein>
    <submittedName>
        <fullName evidence="7">SPT</fullName>
        <ecNumber evidence="7">2.3.1.50</ecNumber>
    </submittedName>
</protein>
<reference evidence="7" key="1">
    <citation type="submission" date="2021-01" db="EMBL/GenBank/DDBJ databases">
        <authorList>
            <person name="Li R."/>
            <person name="Bekaert M."/>
        </authorList>
    </citation>
    <scope>NUCLEOTIDE SEQUENCE</scope>
    <source>
        <strain evidence="7">Farmed</strain>
    </source>
</reference>
<dbReference type="GO" id="GO:0046512">
    <property type="term" value="P:sphingosine biosynthetic process"/>
    <property type="evidence" value="ECO:0007669"/>
    <property type="project" value="TreeGrafter"/>
</dbReference>
<dbReference type="Proteomes" id="UP000597762">
    <property type="component" value="Unassembled WGS sequence"/>
</dbReference>
<dbReference type="Gene3D" id="3.40.640.10">
    <property type="entry name" value="Type I PLP-dependent aspartate aminotransferase-like (Major domain)"/>
    <property type="match status" value="1"/>
</dbReference>
<evidence type="ECO:0000256" key="6">
    <source>
        <dbReference type="SAM" id="Phobius"/>
    </source>
</evidence>
<dbReference type="EMBL" id="CAHIKZ030003282">
    <property type="protein sequence ID" value="CAE1298357.1"/>
    <property type="molecule type" value="Genomic_DNA"/>
</dbReference>
<dbReference type="PANTHER" id="PTHR13693">
    <property type="entry name" value="CLASS II AMINOTRANSFERASE/8-AMINO-7-OXONONANOATE SYNTHASE"/>
    <property type="match status" value="1"/>
</dbReference>
<feature type="transmembrane region" description="Helical" evidence="6">
    <location>
        <begin position="16"/>
        <end position="34"/>
    </location>
</feature>
<comment type="similarity">
    <text evidence="2">Belongs to the class-II pyridoxal-phosphate-dependent aminotransferase family.</text>
</comment>
<keyword evidence="6" id="KW-1133">Transmembrane helix</keyword>
<evidence type="ECO:0000313" key="8">
    <source>
        <dbReference type="Proteomes" id="UP000597762"/>
    </source>
</evidence>
<evidence type="ECO:0000313" key="7">
    <source>
        <dbReference type="EMBL" id="CAE1298357.1"/>
    </source>
</evidence>
<keyword evidence="4" id="KW-0663">Pyridoxal phosphate</keyword>
<gene>
    <name evidence="7" type="ORF">SPHA_52540</name>
</gene>